<gene>
    <name evidence="1" type="ORF">NN4_12500</name>
</gene>
<evidence type="ECO:0000313" key="2">
    <source>
        <dbReference type="Proteomes" id="UP000321424"/>
    </source>
</evidence>
<sequence>MLWLQCGISLAGRFFGAEGDCVTVLEQAADPLGQPLRDRGVRQLGAGTPRSQLLVKRGTRIRPLLAEVGQEFGSIALFFPPGRPNFPDGLEHMRIQPRGQLGNIRLRQERARQTVYDRANPDSRLTQFFLQEPGDALINRRCGARRSFRREELPLPVEDHLGESQVAHHPGQGARIYLEWMLEYRLVHSAGRL</sequence>
<dbReference type="Proteomes" id="UP000321424">
    <property type="component" value="Unassembled WGS sequence"/>
</dbReference>
<evidence type="ECO:0000313" key="1">
    <source>
        <dbReference type="EMBL" id="GEM36731.1"/>
    </source>
</evidence>
<organism evidence="1 2">
    <name type="scientific">Nocardia ninae NBRC 108245</name>
    <dbReference type="NCBI Taxonomy" id="1210091"/>
    <lineage>
        <taxon>Bacteria</taxon>
        <taxon>Bacillati</taxon>
        <taxon>Actinomycetota</taxon>
        <taxon>Actinomycetes</taxon>
        <taxon>Mycobacteriales</taxon>
        <taxon>Nocardiaceae</taxon>
        <taxon>Nocardia</taxon>
    </lineage>
</organism>
<dbReference type="EMBL" id="BJXA01000005">
    <property type="protein sequence ID" value="GEM36731.1"/>
    <property type="molecule type" value="Genomic_DNA"/>
</dbReference>
<name>A0A511M823_9NOCA</name>
<accession>A0A511M823</accession>
<proteinExistence type="predicted"/>
<dbReference type="AlphaFoldDB" id="A0A511M823"/>
<keyword evidence="2" id="KW-1185">Reference proteome</keyword>
<comment type="caution">
    <text evidence="1">The sequence shown here is derived from an EMBL/GenBank/DDBJ whole genome shotgun (WGS) entry which is preliminary data.</text>
</comment>
<reference evidence="1 2" key="1">
    <citation type="submission" date="2019-07" db="EMBL/GenBank/DDBJ databases">
        <title>Whole genome shotgun sequence of Nocardia ninae NBRC 108245.</title>
        <authorList>
            <person name="Hosoyama A."/>
            <person name="Uohara A."/>
            <person name="Ohji S."/>
            <person name="Ichikawa N."/>
        </authorList>
    </citation>
    <scope>NUCLEOTIDE SEQUENCE [LARGE SCALE GENOMIC DNA]</scope>
    <source>
        <strain evidence="1 2">NBRC 108245</strain>
    </source>
</reference>
<protein>
    <submittedName>
        <fullName evidence="1">Uncharacterized protein</fullName>
    </submittedName>
</protein>